<gene>
    <name evidence="6" type="ORF">GOEFS_124_00160</name>
</gene>
<keyword evidence="2" id="KW-0813">Transport</keyword>
<feature type="chain" id="PRO_5038900106" evidence="4">
    <location>
        <begin position="23"/>
        <end position="536"/>
    </location>
</feature>
<dbReference type="Gene3D" id="3.10.105.10">
    <property type="entry name" value="Dipeptide-binding Protein, Domain 3"/>
    <property type="match status" value="1"/>
</dbReference>
<dbReference type="Proteomes" id="UP000035034">
    <property type="component" value="Unassembled WGS sequence"/>
</dbReference>
<dbReference type="AlphaFoldDB" id="H0R6I3"/>
<evidence type="ECO:0000256" key="3">
    <source>
        <dbReference type="ARBA" id="ARBA00022729"/>
    </source>
</evidence>
<dbReference type="EMBL" id="BAEH01000124">
    <property type="protein sequence ID" value="GAB20684.1"/>
    <property type="molecule type" value="Genomic_DNA"/>
</dbReference>
<evidence type="ECO:0000256" key="1">
    <source>
        <dbReference type="ARBA" id="ARBA00005695"/>
    </source>
</evidence>
<keyword evidence="7" id="KW-1185">Reference proteome</keyword>
<reference evidence="6 7" key="1">
    <citation type="submission" date="2011-12" db="EMBL/GenBank/DDBJ databases">
        <title>Whole genome shotgun sequence of Gordonia effusa NBRC 100432.</title>
        <authorList>
            <person name="Yoshida I."/>
            <person name="Takarada H."/>
            <person name="Hosoyama A."/>
            <person name="Tsuchikane K."/>
            <person name="Katsumata H."/>
            <person name="Yamazaki S."/>
            <person name="Fujita N."/>
        </authorList>
    </citation>
    <scope>NUCLEOTIDE SEQUENCE [LARGE SCALE GENOMIC DNA]</scope>
    <source>
        <strain evidence="6 7">NBRC 100432</strain>
    </source>
</reference>
<dbReference type="GO" id="GO:0043190">
    <property type="term" value="C:ATP-binding cassette (ABC) transporter complex"/>
    <property type="evidence" value="ECO:0007669"/>
    <property type="project" value="InterPro"/>
</dbReference>
<keyword evidence="3 4" id="KW-0732">Signal</keyword>
<feature type="signal peptide" evidence="4">
    <location>
        <begin position="1"/>
        <end position="22"/>
    </location>
</feature>
<evidence type="ECO:0000259" key="5">
    <source>
        <dbReference type="Pfam" id="PF00496"/>
    </source>
</evidence>
<name>H0R6I3_9ACTN</name>
<dbReference type="PIRSF" id="PIRSF002741">
    <property type="entry name" value="MppA"/>
    <property type="match status" value="1"/>
</dbReference>
<dbReference type="GO" id="GO:1904680">
    <property type="term" value="F:peptide transmembrane transporter activity"/>
    <property type="evidence" value="ECO:0007669"/>
    <property type="project" value="TreeGrafter"/>
</dbReference>
<comment type="similarity">
    <text evidence="1">Belongs to the bacterial solute-binding protein 5 family.</text>
</comment>
<accession>H0R6I3</accession>
<feature type="domain" description="Solute-binding protein family 5" evidence="5">
    <location>
        <begin position="81"/>
        <end position="437"/>
    </location>
</feature>
<dbReference type="STRING" id="1077974.GOEFS_124_00160"/>
<evidence type="ECO:0000256" key="4">
    <source>
        <dbReference type="SAM" id="SignalP"/>
    </source>
</evidence>
<dbReference type="InterPro" id="IPR030678">
    <property type="entry name" value="Peptide/Ni-bd"/>
</dbReference>
<dbReference type="Gene3D" id="3.40.190.10">
    <property type="entry name" value="Periplasmic binding protein-like II"/>
    <property type="match status" value="1"/>
</dbReference>
<sequence>MQSIPRYLKPLAAVLVAASALAGCGSAQQSGSSDRFVVIDAEELGQLNPLMGHGDSGESKIYESLYRITEGQDNRIPDATPVLADGSPTPVDGDLSHWRVKTRPGIHFSDGSLFGPADVAATYNAVIDKRFASPIAANFDFIKSVDASGPNTVDFHLTGAYADVPHRLFLSIVPAASLATPAPADQSALNDHPIGTGPYALTELRPDQMVLTARSDYWGSKPGIRTFVVRRTDDDKARAAQLIGNADGTRLPPELAKAVAKNGYRVVSAKTDDWLGITLPQADPVAGDLAIRRALNLGVDRDAMVRDILKGEGQPVSTLVTAQYGAAYDPSQDFRTAPDQAKRELDSAGWQVGADGIRAKDGRRARFDLAYYPTDLLRRDLTMATVADAKQLGIEINPVAVEKSTMTEQYITKTAFLLGGGGQPYTLDTQLYPKFHSKYAPAGVGSKWDNASRYVNPTIDRLLDSARTETDVRKRDALYREFQAEYHRDPPMLALVNENHVYVIRDNGWRPGPTALEPHTHGVAWGPWYSLPRWTR</sequence>
<evidence type="ECO:0000313" key="6">
    <source>
        <dbReference type="EMBL" id="GAB20684.1"/>
    </source>
</evidence>
<dbReference type="PANTHER" id="PTHR30290">
    <property type="entry name" value="PERIPLASMIC BINDING COMPONENT OF ABC TRANSPORTER"/>
    <property type="match status" value="1"/>
</dbReference>
<dbReference type="PROSITE" id="PS51257">
    <property type="entry name" value="PROKAR_LIPOPROTEIN"/>
    <property type="match status" value="1"/>
</dbReference>
<dbReference type="GO" id="GO:0042597">
    <property type="term" value="C:periplasmic space"/>
    <property type="evidence" value="ECO:0007669"/>
    <property type="project" value="UniProtKB-ARBA"/>
</dbReference>
<dbReference type="SUPFAM" id="SSF53850">
    <property type="entry name" value="Periplasmic binding protein-like II"/>
    <property type="match status" value="1"/>
</dbReference>
<dbReference type="InterPro" id="IPR000914">
    <property type="entry name" value="SBP_5_dom"/>
</dbReference>
<organism evidence="6 7">
    <name type="scientific">Gordonia effusa NBRC 100432</name>
    <dbReference type="NCBI Taxonomy" id="1077974"/>
    <lineage>
        <taxon>Bacteria</taxon>
        <taxon>Bacillati</taxon>
        <taxon>Actinomycetota</taxon>
        <taxon>Actinomycetes</taxon>
        <taxon>Mycobacteriales</taxon>
        <taxon>Gordoniaceae</taxon>
        <taxon>Gordonia</taxon>
    </lineage>
</organism>
<dbReference type="RefSeq" id="WP_007320019.1">
    <property type="nucleotide sequence ID" value="NZ_BAEH01000124.1"/>
</dbReference>
<proteinExistence type="inferred from homology"/>
<evidence type="ECO:0000313" key="7">
    <source>
        <dbReference type="Proteomes" id="UP000035034"/>
    </source>
</evidence>
<dbReference type="Gene3D" id="3.90.76.10">
    <property type="entry name" value="Dipeptide-binding Protein, Domain 1"/>
    <property type="match status" value="1"/>
</dbReference>
<comment type="caution">
    <text evidence="6">The sequence shown here is derived from an EMBL/GenBank/DDBJ whole genome shotgun (WGS) entry which is preliminary data.</text>
</comment>
<evidence type="ECO:0000256" key="2">
    <source>
        <dbReference type="ARBA" id="ARBA00022448"/>
    </source>
</evidence>
<dbReference type="InterPro" id="IPR039424">
    <property type="entry name" value="SBP_5"/>
</dbReference>
<dbReference type="PANTHER" id="PTHR30290:SF9">
    <property type="entry name" value="OLIGOPEPTIDE-BINDING PROTEIN APPA"/>
    <property type="match status" value="1"/>
</dbReference>
<dbReference type="Pfam" id="PF00496">
    <property type="entry name" value="SBP_bac_5"/>
    <property type="match status" value="1"/>
</dbReference>
<dbReference type="GO" id="GO:0015833">
    <property type="term" value="P:peptide transport"/>
    <property type="evidence" value="ECO:0007669"/>
    <property type="project" value="TreeGrafter"/>
</dbReference>
<dbReference type="eggNOG" id="COG0747">
    <property type="taxonomic scope" value="Bacteria"/>
</dbReference>
<protein>
    <submittedName>
        <fullName evidence="6">Putative ABC transporter substrate binding protein</fullName>
    </submittedName>
</protein>